<keyword evidence="2" id="KW-1185">Reference proteome</keyword>
<comment type="caution">
    <text evidence="1">The sequence shown here is derived from an EMBL/GenBank/DDBJ whole genome shotgun (WGS) entry which is preliminary data.</text>
</comment>
<organism evidence="1 2">
    <name type="scientific">Penicillium concentricum</name>
    <dbReference type="NCBI Taxonomy" id="293559"/>
    <lineage>
        <taxon>Eukaryota</taxon>
        <taxon>Fungi</taxon>
        <taxon>Dikarya</taxon>
        <taxon>Ascomycota</taxon>
        <taxon>Pezizomycotina</taxon>
        <taxon>Eurotiomycetes</taxon>
        <taxon>Eurotiomycetidae</taxon>
        <taxon>Eurotiales</taxon>
        <taxon>Aspergillaceae</taxon>
        <taxon>Penicillium</taxon>
    </lineage>
</organism>
<protein>
    <submittedName>
        <fullName evidence="1">Uncharacterized protein</fullName>
    </submittedName>
</protein>
<dbReference type="RefSeq" id="XP_056577877.1">
    <property type="nucleotide sequence ID" value="XM_056721627.1"/>
</dbReference>
<accession>A0A9W9VA58</accession>
<name>A0A9W9VA58_9EURO</name>
<gene>
    <name evidence="1" type="ORF">N7517_003897</name>
</gene>
<sequence>MEAAGLGLAVFGACDTWLKYGAVIIQKYKGFKEAENEIKERVVSIEATWRKISQQLGLLKRIWDTQDEDLRDLQERILRILQTKLDIAVLHISKLEKRGSGNGRGQEKRKAARYALDIEKSLDRAILDLQLWERKFDPSWFLILPARHIRDALKNEPQRRAAIFRPEDKLTLPSGPESHYQLSKFVTSQTRRPSSWIRWSVTQEQMHLHSPKTFEPSRKSFKILIHSNSTSLVVWVLFASKIQ</sequence>
<dbReference type="Proteomes" id="UP001147752">
    <property type="component" value="Unassembled WGS sequence"/>
</dbReference>
<reference evidence="1" key="2">
    <citation type="journal article" date="2023" name="IMA Fungus">
        <title>Comparative genomic study of the Penicillium genus elucidates a diverse pangenome and 15 lateral gene transfer events.</title>
        <authorList>
            <person name="Petersen C."/>
            <person name="Sorensen T."/>
            <person name="Nielsen M.R."/>
            <person name="Sondergaard T.E."/>
            <person name="Sorensen J.L."/>
            <person name="Fitzpatrick D.A."/>
            <person name="Frisvad J.C."/>
            <person name="Nielsen K.L."/>
        </authorList>
    </citation>
    <scope>NUCLEOTIDE SEQUENCE</scope>
    <source>
        <strain evidence="1">IBT 3081</strain>
    </source>
</reference>
<dbReference type="OrthoDB" id="1911848at2759"/>
<evidence type="ECO:0000313" key="1">
    <source>
        <dbReference type="EMBL" id="KAJ5371891.1"/>
    </source>
</evidence>
<dbReference type="AlphaFoldDB" id="A0A9W9VA58"/>
<evidence type="ECO:0000313" key="2">
    <source>
        <dbReference type="Proteomes" id="UP001147752"/>
    </source>
</evidence>
<reference evidence="1" key="1">
    <citation type="submission" date="2022-12" db="EMBL/GenBank/DDBJ databases">
        <authorList>
            <person name="Petersen C."/>
        </authorList>
    </citation>
    <scope>NUCLEOTIDE SEQUENCE</scope>
    <source>
        <strain evidence="1">IBT 3081</strain>
    </source>
</reference>
<dbReference type="GeneID" id="81460810"/>
<dbReference type="EMBL" id="JAPZBT010000002">
    <property type="protein sequence ID" value="KAJ5371891.1"/>
    <property type="molecule type" value="Genomic_DNA"/>
</dbReference>
<proteinExistence type="predicted"/>